<name>A0A4R8GYR8_9FIRM</name>
<keyword evidence="1" id="KW-0812">Transmembrane</keyword>
<evidence type="ECO:0000256" key="1">
    <source>
        <dbReference type="SAM" id="Phobius"/>
    </source>
</evidence>
<accession>A0A4R8GYR8</accession>
<evidence type="ECO:0000313" key="3">
    <source>
        <dbReference type="Proteomes" id="UP000295832"/>
    </source>
</evidence>
<dbReference type="STRING" id="926561.GCA_000379025_01304"/>
<dbReference type="SUPFAM" id="SSF48371">
    <property type="entry name" value="ARM repeat"/>
    <property type="match status" value="1"/>
</dbReference>
<comment type="caution">
    <text evidence="2">The sequence shown here is derived from an EMBL/GenBank/DDBJ whole genome shotgun (WGS) entry which is preliminary data.</text>
</comment>
<feature type="transmembrane region" description="Helical" evidence="1">
    <location>
        <begin position="12"/>
        <end position="33"/>
    </location>
</feature>
<dbReference type="GO" id="GO:0016491">
    <property type="term" value="F:oxidoreductase activity"/>
    <property type="evidence" value="ECO:0007669"/>
    <property type="project" value="TreeGrafter"/>
</dbReference>
<organism evidence="2 3">
    <name type="scientific">Orenia marismortui</name>
    <dbReference type="NCBI Taxonomy" id="46469"/>
    <lineage>
        <taxon>Bacteria</taxon>
        <taxon>Bacillati</taxon>
        <taxon>Bacillota</taxon>
        <taxon>Clostridia</taxon>
        <taxon>Halanaerobiales</taxon>
        <taxon>Halobacteroidaceae</taxon>
        <taxon>Orenia</taxon>
    </lineage>
</organism>
<dbReference type="Pfam" id="PF13646">
    <property type="entry name" value="HEAT_2"/>
    <property type="match status" value="1"/>
</dbReference>
<keyword evidence="1" id="KW-1133">Transmembrane helix</keyword>
<protein>
    <submittedName>
        <fullName evidence="2">HEAT repeat protein</fullName>
    </submittedName>
</protein>
<dbReference type="Gene3D" id="1.25.10.10">
    <property type="entry name" value="Leucine-rich Repeat Variant"/>
    <property type="match status" value="2"/>
</dbReference>
<proteinExistence type="predicted"/>
<dbReference type="RefSeq" id="WP_134116522.1">
    <property type="nucleotide sequence ID" value="NZ_SOEG01000011.1"/>
</dbReference>
<evidence type="ECO:0000313" key="2">
    <source>
        <dbReference type="EMBL" id="TDX51677.1"/>
    </source>
</evidence>
<gene>
    <name evidence="2" type="ORF">C7959_11173</name>
</gene>
<keyword evidence="3" id="KW-1185">Reference proteome</keyword>
<dbReference type="InterPro" id="IPR011989">
    <property type="entry name" value="ARM-like"/>
</dbReference>
<dbReference type="PANTHER" id="PTHR12697:SF5">
    <property type="entry name" value="DEOXYHYPUSINE HYDROXYLASE"/>
    <property type="match status" value="1"/>
</dbReference>
<dbReference type="Proteomes" id="UP000295832">
    <property type="component" value="Unassembled WGS sequence"/>
</dbReference>
<dbReference type="AlphaFoldDB" id="A0A4R8GYR8"/>
<keyword evidence="1" id="KW-0472">Membrane</keyword>
<dbReference type="InterPro" id="IPR016024">
    <property type="entry name" value="ARM-type_fold"/>
</dbReference>
<sequence>MNPVLFMEKLITFLIIHKFITILSTAFILYLISRGIKFIIYRRSYDYLKRLLKKNLYKGLKKVSNLKDINIKKRLILEGKNSLGKNTYNQVKDELLVNGFIDELFNEIISEKDESKIEACKTLVELNTPQSIDYAIIALYDNDEEVKKEVIEALTTKANPKIIETLINYLEYCDNTLLLEILSNAFKNIGIQAFEQLVEVTFTKKQVYRSWAIKILASFDYNIQNRNKAIEIFIKLLNDSSEIVRIHTIKALTKFKNNKLIFNNLINKLNDSSCKVRSQAAKSLGEYQIKKAAPFLFNLITDSSGIVRSNAYQALVELEEEGLKYIIKATESVKTKEEALNVLKKLDVEKLVVGINKIYNNSEISNKVNFEEVEKFLTKEDNKSNLGERKLEIIS</sequence>
<dbReference type="PANTHER" id="PTHR12697">
    <property type="entry name" value="PBS LYASE HEAT-LIKE PROTEIN"/>
    <property type="match status" value="1"/>
</dbReference>
<dbReference type="EMBL" id="SOEG01000011">
    <property type="protein sequence ID" value="TDX51677.1"/>
    <property type="molecule type" value="Genomic_DNA"/>
</dbReference>
<reference evidence="2 3" key="1">
    <citation type="submission" date="2019-03" db="EMBL/GenBank/DDBJ databases">
        <title>Subsurface microbial communities from deep shales in Ohio and West Virginia, USA.</title>
        <authorList>
            <person name="Wrighton K."/>
        </authorList>
    </citation>
    <scope>NUCLEOTIDE SEQUENCE [LARGE SCALE GENOMIC DNA]</scope>
    <source>
        <strain evidence="2 3">MSL 6dP</strain>
    </source>
</reference>